<evidence type="ECO:0000256" key="2">
    <source>
        <dbReference type="ARBA" id="ARBA00022763"/>
    </source>
</evidence>
<evidence type="ECO:0000256" key="3">
    <source>
        <dbReference type="ARBA" id="ARBA00022801"/>
    </source>
</evidence>
<reference evidence="9 10" key="1">
    <citation type="submission" date="2024-09" db="EMBL/GenBank/DDBJ databases">
        <title>Paenibacillus zeirhizospherea sp. nov., isolated from surface of the maize (Zea mays) roots in a horticulture field, Hungary.</title>
        <authorList>
            <person name="Marton D."/>
            <person name="Farkas M."/>
            <person name="Bedics A."/>
            <person name="Toth E."/>
            <person name="Tancsics A."/>
            <person name="Boka K."/>
            <person name="Marati G."/>
            <person name="Kriszt B."/>
            <person name="Cserhati M."/>
        </authorList>
    </citation>
    <scope>NUCLEOTIDE SEQUENCE [LARGE SCALE GENOMIC DNA]</scope>
    <source>
        <strain evidence="9 10">JCM 18446</strain>
    </source>
</reference>
<dbReference type="InterPro" id="IPR011604">
    <property type="entry name" value="PDDEXK-like_dom_sf"/>
</dbReference>
<keyword evidence="7" id="KW-0234">DNA repair</keyword>
<proteinExistence type="predicted"/>
<evidence type="ECO:0000256" key="5">
    <source>
        <dbReference type="ARBA" id="ARBA00022840"/>
    </source>
</evidence>
<protein>
    <submittedName>
        <fullName evidence="9">PD-(D/E)XK nuclease family protein</fullName>
    </submittedName>
</protein>
<keyword evidence="4" id="KW-0347">Helicase</keyword>
<dbReference type="InterPro" id="IPR038726">
    <property type="entry name" value="PDDEXK_AddAB-type"/>
</dbReference>
<feature type="domain" description="PD-(D/E)XK endonuclease-like" evidence="8">
    <location>
        <begin position="56"/>
        <end position="264"/>
    </location>
</feature>
<organism evidence="9 10">
    <name type="scientific">Paenibacillus medicaginis</name>
    <dbReference type="NCBI Taxonomy" id="1470560"/>
    <lineage>
        <taxon>Bacteria</taxon>
        <taxon>Bacillati</taxon>
        <taxon>Bacillota</taxon>
        <taxon>Bacilli</taxon>
        <taxon>Bacillales</taxon>
        <taxon>Paenibacillaceae</taxon>
        <taxon>Paenibacillus</taxon>
    </lineage>
</organism>
<dbReference type="EMBL" id="JBHIRY010000001">
    <property type="protein sequence ID" value="MFB5758932.1"/>
    <property type="molecule type" value="Genomic_DNA"/>
</dbReference>
<keyword evidence="1" id="KW-0547">Nucleotide-binding</keyword>
<keyword evidence="3" id="KW-0378">Hydrolase</keyword>
<name>A0ABV5BUK3_9BACL</name>
<evidence type="ECO:0000256" key="6">
    <source>
        <dbReference type="ARBA" id="ARBA00023125"/>
    </source>
</evidence>
<comment type="caution">
    <text evidence="9">The sequence shown here is derived from an EMBL/GenBank/DDBJ whole genome shotgun (WGS) entry which is preliminary data.</text>
</comment>
<keyword evidence="2" id="KW-0227">DNA damage</keyword>
<evidence type="ECO:0000256" key="1">
    <source>
        <dbReference type="ARBA" id="ARBA00022741"/>
    </source>
</evidence>
<evidence type="ECO:0000256" key="7">
    <source>
        <dbReference type="ARBA" id="ARBA00023204"/>
    </source>
</evidence>
<dbReference type="Gene3D" id="3.90.320.10">
    <property type="match status" value="1"/>
</dbReference>
<evidence type="ECO:0000313" key="10">
    <source>
        <dbReference type="Proteomes" id="UP001580430"/>
    </source>
</evidence>
<evidence type="ECO:0000313" key="9">
    <source>
        <dbReference type="EMBL" id="MFB5758932.1"/>
    </source>
</evidence>
<evidence type="ECO:0000259" key="8">
    <source>
        <dbReference type="Pfam" id="PF12705"/>
    </source>
</evidence>
<accession>A0ABV5BUK3</accession>
<evidence type="ECO:0000256" key="4">
    <source>
        <dbReference type="ARBA" id="ARBA00022806"/>
    </source>
</evidence>
<gene>
    <name evidence="9" type="ORF">ACE5LO_00865</name>
</gene>
<keyword evidence="5" id="KW-0067">ATP-binding</keyword>
<sequence>MINRQLHKDGDILQDEIIYSWSRLNTYHMATEGEGCFHLFNEQYNHDNRGENNYFAEYGLLVHETIEKLHNNELLAWDLEDELRNGLKNFTYSVPFAKMRASYENSLFKFFDEFDEVFKDYDVKQAEELKLFEIDGIKLKGFPDLYAQHKEYGMIIGDYKTSRVYNAKKMKHNIQQLYLYSIPFYNEYGYWPDALVYIFPREKDNRERVIKFDMKELERTKQWVKDTVAKIESHGSEWNPLCSVVDGKKEFFPCQLCNLRNTCEYRYSYHNSLTTV</sequence>
<dbReference type="Proteomes" id="UP001580430">
    <property type="component" value="Unassembled WGS sequence"/>
</dbReference>
<keyword evidence="6" id="KW-0238">DNA-binding</keyword>
<keyword evidence="10" id="KW-1185">Reference proteome</keyword>
<dbReference type="Pfam" id="PF12705">
    <property type="entry name" value="PDDEXK_1"/>
    <property type="match status" value="1"/>
</dbReference>